<name>A0A2C9UQI6_MANES</name>
<sequence>MKKTKRERILSLNWLERERILSKLVRKGGVVPLPQTSNWTRIILLYVMSCFKFLGGLYSDINIMDSNASEGSETNGRKNIYIYWSKLFTSSMCIQLICD</sequence>
<dbReference type="EMBL" id="CM004399">
    <property type="protein sequence ID" value="OAY33470.1"/>
    <property type="molecule type" value="Genomic_DNA"/>
</dbReference>
<gene>
    <name evidence="1" type="ORF">MANES_13G099200</name>
</gene>
<evidence type="ECO:0000313" key="1">
    <source>
        <dbReference type="EMBL" id="OAY33470.1"/>
    </source>
</evidence>
<dbReference type="AlphaFoldDB" id="A0A2C9UQI6"/>
<organism evidence="1">
    <name type="scientific">Manihot esculenta</name>
    <name type="common">Cassava</name>
    <name type="synonym">Jatropha manihot</name>
    <dbReference type="NCBI Taxonomy" id="3983"/>
    <lineage>
        <taxon>Eukaryota</taxon>
        <taxon>Viridiplantae</taxon>
        <taxon>Streptophyta</taxon>
        <taxon>Embryophyta</taxon>
        <taxon>Tracheophyta</taxon>
        <taxon>Spermatophyta</taxon>
        <taxon>Magnoliopsida</taxon>
        <taxon>eudicotyledons</taxon>
        <taxon>Gunneridae</taxon>
        <taxon>Pentapetalae</taxon>
        <taxon>rosids</taxon>
        <taxon>fabids</taxon>
        <taxon>Malpighiales</taxon>
        <taxon>Euphorbiaceae</taxon>
        <taxon>Crotonoideae</taxon>
        <taxon>Manihoteae</taxon>
        <taxon>Manihot</taxon>
    </lineage>
</organism>
<accession>A0A2C9UQI6</accession>
<protein>
    <submittedName>
        <fullName evidence="1">Uncharacterized protein</fullName>
    </submittedName>
</protein>
<proteinExistence type="predicted"/>
<reference evidence="1" key="1">
    <citation type="submission" date="2016-02" db="EMBL/GenBank/DDBJ databases">
        <title>WGS assembly of Manihot esculenta.</title>
        <authorList>
            <person name="Bredeson J.V."/>
            <person name="Prochnik S.E."/>
            <person name="Lyons J.B."/>
            <person name="Schmutz J."/>
            <person name="Grimwood J."/>
            <person name="Vrebalov J."/>
            <person name="Bart R.S."/>
            <person name="Amuge T."/>
            <person name="Ferguson M.E."/>
            <person name="Green R."/>
            <person name="Putnam N."/>
            <person name="Stites J."/>
            <person name="Rounsley S."/>
            <person name="Rokhsar D.S."/>
        </authorList>
    </citation>
    <scope>NUCLEOTIDE SEQUENCE [LARGE SCALE GENOMIC DNA]</scope>
    <source>
        <tissue evidence="1">Leaf</tissue>
    </source>
</reference>